<evidence type="ECO:0000313" key="1">
    <source>
        <dbReference type="EMBL" id="CEK85920.1"/>
    </source>
</evidence>
<dbReference type="EMBL" id="HACG01039055">
    <property type="protein sequence ID" value="CEK85920.1"/>
    <property type="molecule type" value="Transcribed_RNA"/>
</dbReference>
<dbReference type="AlphaFoldDB" id="A0A0B7B1G2"/>
<organism evidence="1">
    <name type="scientific">Arion vulgaris</name>
    <dbReference type="NCBI Taxonomy" id="1028688"/>
    <lineage>
        <taxon>Eukaryota</taxon>
        <taxon>Metazoa</taxon>
        <taxon>Spiralia</taxon>
        <taxon>Lophotrochozoa</taxon>
        <taxon>Mollusca</taxon>
        <taxon>Gastropoda</taxon>
        <taxon>Heterobranchia</taxon>
        <taxon>Euthyneura</taxon>
        <taxon>Panpulmonata</taxon>
        <taxon>Eupulmonata</taxon>
        <taxon>Stylommatophora</taxon>
        <taxon>Helicina</taxon>
        <taxon>Arionoidea</taxon>
        <taxon>Arionidae</taxon>
        <taxon>Arion</taxon>
    </lineage>
</organism>
<protein>
    <submittedName>
        <fullName evidence="1">Uncharacterized protein</fullName>
    </submittedName>
</protein>
<sequence>NKHNNVHPDNQTHCVDISEQEEEEDISMSPPFLLFSHVITKSVSYLGDLHLFFYTSFVKLLSMCHSHYTQSI</sequence>
<name>A0A0B7B1G2_9EUPU</name>
<gene>
    <name evidence="1" type="primary">ORF150911</name>
</gene>
<accession>A0A0B7B1G2</accession>
<reference evidence="1" key="1">
    <citation type="submission" date="2014-12" db="EMBL/GenBank/DDBJ databases">
        <title>Insight into the proteome of Arion vulgaris.</title>
        <authorList>
            <person name="Aradska J."/>
            <person name="Bulat T."/>
            <person name="Smidak R."/>
            <person name="Sarate P."/>
            <person name="Gangsoo J."/>
            <person name="Sialana F."/>
            <person name="Bilban M."/>
            <person name="Lubec G."/>
        </authorList>
    </citation>
    <scope>NUCLEOTIDE SEQUENCE</scope>
    <source>
        <tissue evidence="1">Skin</tissue>
    </source>
</reference>
<proteinExistence type="predicted"/>
<feature type="non-terminal residue" evidence="1">
    <location>
        <position position="1"/>
    </location>
</feature>